<proteinExistence type="predicted"/>
<organism evidence="1 2">
    <name type="scientific">Burkholderia singularis</name>
    <dbReference type="NCBI Taxonomy" id="1503053"/>
    <lineage>
        <taxon>Bacteria</taxon>
        <taxon>Pseudomonadati</taxon>
        <taxon>Pseudomonadota</taxon>
        <taxon>Betaproteobacteria</taxon>
        <taxon>Burkholderiales</taxon>
        <taxon>Burkholderiaceae</taxon>
        <taxon>Burkholderia</taxon>
        <taxon>pseudomallei group</taxon>
    </lineage>
</organism>
<dbReference type="Proteomes" id="UP000198460">
    <property type="component" value="Unassembled WGS sequence"/>
</dbReference>
<dbReference type="AlphaFoldDB" id="A0A238H027"/>
<protein>
    <submittedName>
        <fullName evidence="1">Uncharacterized protein</fullName>
    </submittedName>
</protein>
<evidence type="ECO:0000313" key="2">
    <source>
        <dbReference type="Proteomes" id="UP000198460"/>
    </source>
</evidence>
<name>A0A238H027_9BURK</name>
<reference evidence="1 2" key="1">
    <citation type="submission" date="2017-04" db="EMBL/GenBank/DDBJ databases">
        <authorList>
            <person name="Afonso C.L."/>
            <person name="Miller P.J."/>
            <person name="Scott M.A."/>
            <person name="Spackman E."/>
            <person name="Goraichik I."/>
            <person name="Dimitrov K.M."/>
            <person name="Suarez D.L."/>
            <person name="Swayne D.E."/>
        </authorList>
    </citation>
    <scope>NUCLEOTIDE SEQUENCE [LARGE SCALE GENOMIC DNA]</scope>
    <source>
        <strain evidence="1">LMG 28154</strain>
    </source>
</reference>
<evidence type="ECO:0000313" key="1">
    <source>
        <dbReference type="EMBL" id="SMF98542.1"/>
    </source>
</evidence>
<sequence length="54" mass="6268">MTIRIAWPLRVVTFARIARNVAAQVAARHAGLIAMRRCVCRRKRDLIPPFVRLR</sequence>
<accession>A0A238H027</accession>
<gene>
    <name evidence="1" type="ORF">BSIN_1821</name>
</gene>
<dbReference type="EMBL" id="FXAN01000032">
    <property type="protein sequence ID" value="SMF98542.1"/>
    <property type="molecule type" value="Genomic_DNA"/>
</dbReference>